<name>A0A914LKG6_MELIC</name>
<dbReference type="AlphaFoldDB" id="A0A914LKG6"/>
<reference evidence="2" key="1">
    <citation type="submission" date="2022-11" db="UniProtKB">
        <authorList>
            <consortium name="WormBaseParasite"/>
        </authorList>
    </citation>
    <scope>IDENTIFICATION</scope>
</reference>
<keyword evidence="1" id="KW-1185">Reference proteome</keyword>
<proteinExistence type="predicted"/>
<sequence>MEFFGLSLIDTKTIDSQQPSPFVFIKHEPPVSEFVLSEHLMKKWETALAKSIPLFLRVLEDSEDFAVQLEKTVELIVYLDQMDGFLWLKLKKWKNRIKKDEKIYHLNFIDF</sequence>
<evidence type="ECO:0000313" key="1">
    <source>
        <dbReference type="Proteomes" id="UP000887563"/>
    </source>
</evidence>
<dbReference type="WBParaSite" id="Minc3s00603g14973">
    <property type="protein sequence ID" value="Minc3s00603g14973"/>
    <property type="gene ID" value="Minc3s00603g14973"/>
</dbReference>
<accession>A0A914LKG6</accession>
<protein>
    <submittedName>
        <fullName evidence="2">Uncharacterized protein</fullName>
    </submittedName>
</protein>
<organism evidence="1 2">
    <name type="scientific">Meloidogyne incognita</name>
    <name type="common">Southern root-knot nematode worm</name>
    <name type="synonym">Oxyuris incognita</name>
    <dbReference type="NCBI Taxonomy" id="6306"/>
    <lineage>
        <taxon>Eukaryota</taxon>
        <taxon>Metazoa</taxon>
        <taxon>Ecdysozoa</taxon>
        <taxon>Nematoda</taxon>
        <taxon>Chromadorea</taxon>
        <taxon>Rhabditida</taxon>
        <taxon>Tylenchina</taxon>
        <taxon>Tylenchomorpha</taxon>
        <taxon>Tylenchoidea</taxon>
        <taxon>Meloidogynidae</taxon>
        <taxon>Meloidogyninae</taxon>
        <taxon>Meloidogyne</taxon>
        <taxon>Meloidogyne incognita group</taxon>
    </lineage>
</organism>
<dbReference type="Proteomes" id="UP000887563">
    <property type="component" value="Unplaced"/>
</dbReference>
<evidence type="ECO:0000313" key="2">
    <source>
        <dbReference type="WBParaSite" id="Minc3s00603g14973"/>
    </source>
</evidence>